<organism evidence="2 3">
    <name type="scientific">Aphanomyces euteiches</name>
    <dbReference type="NCBI Taxonomy" id="100861"/>
    <lineage>
        <taxon>Eukaryota</taxon>
        <taxon>Sar</taxon>
        <taxon>Stramenopiles</taxon>
        <taxon>Oomycota</taxon>
        <taxon>Saprolegniomycetes</taxon>
        <taxon>Saprolegniales</taxon>
        <taxon>Verrucalvaceae</taxon>
        <taxon>Aphanomyces</taxon>
    </lineage>
</organism>
<keyword evidence="1" id="KW-0812">Transmembrane</keyword>
<dbReference type="OrthoDB" id="61553at2759"/>
<proteinExistence type="predicted"/>
<feature type="transmembrane region" description="Helical" evidence="1">
    <location>
        <begin position="120"/>
        <end position="143"/>
    </location>
</feature>
<keyword evidence="1" id="KW-1133">Transmembrane helix</keyword>
<accession>A0A6G0WCQ0</accession>
<sequence length="231" mass="25153">MDIGDGITSIYLVIFAVVVVPLSLYVSFRGLRAPKLSALLSIISICFVFSYSIALISDIAFYFGLTAIPILALVVWCVDGSSPILVAAALPLHMVYTIYSMFLVQTVTNGYVQFGIPSNTSWVTCLFVAIFLAIATGFFMLYADEEPQRYMFVASSSTTGIFFGIHYVGAIFSGRLVLTAADYFKIFALRPWICWPVALVLTGLAVYTQLETIPATTAASTEEIKPLVAEA</sequence>
<protein>
    <submittedName>
        <fullName evidence="2">Uncharacterized protein</fullName>
    </submittedName>
</protein>
<evidence type="ECO:0000313" key="3">
    <source>
        <dbReference type="Proteomes" id="UP000481153"/>
    </source>
</evidence>
<gene>
    <name evidence="2" type="ORF">Ae201684_016250</name>
</gene>
<keyword evidence="3" id="KW-1185">Reference proteome</keyword>
<keyword evidence="1" id="KW-0472">Membrane</keyword>
<dbReference type="EMBL" id="VJMJ01000247">
    <property type="protein sequence ID" value="KAF0725233.1"/>
    <property type="molecule type" value="Genomic_DNA"/>
</dbReference>
<feature type="transmembrane region" description="Helical" evidence="1">
    <location>
        <begin position="150"/>
        <end position="169"/>
    </location>
</feature>
<reference evidence="2 3" key="1">
    <citation type="submission" date="2019-07" db="EMBL/GenBank/DDBJ databases">
        <title>Genomics analysis of Aphanomyces spp. identifies a new class of oomycete effector associated with host adaptation.</title>
        <authorList>
            <person name="Gaulin E."/>
        </authorList>
    </citation>
    <scope>NUCLEOTIDE SEQUENCE [LARGE SCALE GENOMIC DNA]</scope>
    <source>
        <strain evidence="2 3">ATCC 201684</strain>
    </source>
</reference>
<evidence type="ECO:0000256" key="1">
    <source>
        <dbReference type="SAM" id="Phobius"/>
    </source>
</evidence>
<feature type="transmembrane region" description="Helical" evidence="1">
    <location>
        <begin position="189"/>
        <end position="207"/>
    </location>
</feature>
<dbReference type="Proteomes" id="UP000481153">
    <property type="component" value="Unassembled WGS sequence"/>
</dbReference>
<name>A0A6G0WCQ0_9STRA</name>
<feature type="transmembrane region" description="Helical" evidence="1">
    <location>
        <begin position="85"/>
        <end position="108"/>
    </location>
</feature>
<comment type="caution">
    <text evidence="2">The sequence shown here is derived from an EMBL/GenBank/DDBJ whole genome shotgun (WGS) entry which is preliminary data.</text>
</comment>
<feature type="transmembrane region" description="Helical" evidence="1">
    <location>
        <begin position="59"/>
        <end position="78"/>
    </location>
</feature>
<dbReference type="VEuPathDB" id="FungiDB:AeMF1_005786"/>
<feature type="transmembrane region" description="Helical" evidence="1">
    <location>
        <begin position="6"/>
        <end position="24"/>
    </location>
</feature>
<evidence type="ECO:0000313" key="2">
    <source>
        <dbReference type="EMBL" id="KAF0725233.1"/>
    </source>
</evidence>
<dbReference type="AlphaFoldDB" id="A0A6G0WCQ0"/>
<feature type="transmembrane region" description="Helical" evidence="1">
    <location>
        <begin position="36"/>
        <end position="53"/>
    </location>
</feature>